<keyword evidence="6" id="KW-1185">Reference proteome</keyword>
<keyword evidence="3" id="KW-0809">Transit peptide</keyword>
<dbReference type="Gene3D" id="1.25.40.10">
    <property type="entry name" value="Tetratricopeptide repeat domain"/>
    <property type="match status" value="2"/>
</dbReference>
<feature type="repeat" description="PPR" evidence="4">
    <location>
        <begin position="220"/>
        <end position="254"/>
    </location>
</feature>
<comment type="similarity">
    <text evidence="1">Belongs to the PPR family. PCMP-H subfamily.</text>
</comment>
<protein>
    <submittedName>
        <fullName evidence="5">Pentatricopeptide repeat</fullName>
    </submittedName>
</protein>
<feature type="repeat" description="PPR" evidence="4">
    <location>
        <begin position="150"/>
        <end position="184"/>
    </location>
</feature>
<dbReference type="EMBL" id="JBAMMX010000013">
    <property type="protein sequence ID" value="KAK6929047.1"/>
    <property type="molecule type" value="Genomic_DNA"/>
</dbReference>
<evidence type="ECO:0000313" key="6">
    <source>
        <dbReference type="Proteomes" id="UP001370490"/>
    </source>
</evidence>
<gene>
    <name evidence="5" type="ORF">RJ641_005252</name>
</gene>
<name>A0AAN8VGM5_9MAGN</name>
<dbReference type="InterPro" id="IPR002885">
    <property type="entry name" value="PPR_rpt"/>
</dbReference>
<dbReference type="GO" id="GO:0009451">
    <property type="term" value="P:RNA modification"/>
    <property type="evidence" value="ECO:0007669"/>
    <property type="project" value="InterPro"/>
</dbReference>
<dbReference type="PROSITE" id="PS51375">
    <property type="entry name" value="PPR"/>
    <property type="match status" value="3"/>
</dbReference>
<organism evidence="5 6">
    <name type="scientific">Dillenia turbinata</name>
    <dbReference type="NCBI Taxonomy" id="194707"/>
    <lineage>
        <taxon>Eukaryota</taxon>
        <taxon>Viridiplantae</taxon>
        <taxon>Streptophyta</taxon>
        <taxon>Embryophyta</taxon>
        <taxon>Tracheophyta</taxon>
        <taxon>Spermatophyta</taxon>
        <taxon>Magnoliopsida</taxon>
        <taxon>eudicotyledons</taxon>
        <taxon>Gunneridae</taxon>
        <taxon>Pentapetalae</taxon>
        <taxon>Dilleniales</taxon>
        <taxon>Dilleniaceae</taxon>
        <taxon>Dillenia</taxon>
    </lineage>
</organism>
<dbReference type="GO" id="GO:0003723">
    <property type="term" value="F:RNA binding"/>
    <property type="evidence" value="ECO:0007669"/>
    <property type="project" value="InterPro"/>
</dbReference>
<dbReference type="FunFam" id="1.25.40.10:FF:000227">
    <property type="entry name" value="Pentatricopeptide repeat-containing protein At3g13880"/>
    <property type="match status" value="1"/>
</dbReference>
<dbReference type="NCBIfam" id="TIGR00756">
    <property type="entry name" value="PPR"/>
    <property type="match status" value="3"/>
</dbReference>
<dbReference type="InterPro" id="IPR011990">
    <property type="entry name" value="TPR-like_helical_dom_sf"/>
</dbReference>
<dbReference type="Pfam" id="PF01535">
    <property type="entry name" value="PPR"/>
    <property type="match status" value="3"/>
</dbReference>
<reference evidence="5 6" key="1">
    <citation type="submission" date="2023-12" db="EMBL/GenBank/DDBJ databases">
        <title>A high-quality genome assembly for Dillenia turbinata (Dilleniales).</title>
        <authorList>
            <person name="Chanderbali A."/>
        </authorList>
    </citation>
    <scope>NUCLEOTIDE SEQUENCE [LARGE SCALE GENOMIC DNA]</scope>
    <source>
        <strain evidence="5">LSX21</strain>
        <tissue evidence="5">Leaf</tissue>
    </source>
</reference>
<dbReference type="Proteomes" id="UP001370490">
    <property type="component" value="Unassembled WGS sequence"/>
</dbReference>
<feature type="repeat" description="PPR" evidence="4">
    <location>
        <begin position="49"/>
        <end position="83"/>
    </location>
</feature>
<dbReference type="Pfam" id="PF13041">
    <property type="entry name" value="PPR_2"/>
    <property type="match status" value="1"/>
</dbReference>
<evidence type="ECO:0000256" key="2">
    <source>
        <dbReference type="ARBA" id="ARBA00022737"/>
    </source>
</evidence>
<sequence>MEGKACHAQIVRAGLQADTITSNMLINLYSKCGLVIYARKIFDVMPERSIVSWNTMIGSYTQNKEEENGFNLFIKMQRDGTQSSEFTMSSVLCACAANCAIAECKQLHAFAVKIALDSNAFVATALVDVYAKCSLIKDAVQIFDRLHEKSVVMWSSMVSGFVQNELYEEALVLFREAQRLGVEQSQFILSSVICASASLAALIEGNQIHAMLHKTGFLSNIFVASSLIDMYSKCGMLEEAYTVFLDAEEKSIVLWNNFGKVELAEVAARHLFEIEPDNAGNHVLLSNIYAANKMWDKVIMARKVLKNAEVKRERGKSWIEVKGKLKVKSWFVRKNDDHGFQEGGESSTERKSND</sequence>
<proteinExistence type="inferred from homology"/>
<comment type="caution">
    <text evidence="5">The sequence shown here is derived from an EMBL/GenBank/DDBJ whole genome shotgun (WGS) entry which is preliminary data.</text>
</comment>
<dbReference type="Pfam" id="PF20431">
    <property type="entry name" value="E_motif"/>
    <property type="match status" value="1"/>
</dbReference>
<keyword evidence="2" id="KW-0677">Repeat</keyword>
<evidence type="ECO:0000256" key="3">
    <source>
        <dbReference type="ARBA" id="ARBA00022946"/>
    </source>
</evidence>
<evidence type="ECO:0000313" key="5">
    <source>
        <dbReference type="EMBL" id="KAK6929047.1"/>
    </source>
</evidence>
<dbReference type="PANTHER" id="PTHR47926">
    <property type="entry name" value="PENTATRICOPEPTIDE REPEAT-CONTAINING PROTEIN"/>
    <property type="match status" value="1"/>
</dbReference>
<dbReference type="AlphaFoldDB" id="A0AAN8VGM5"/>
<accession>A0AAN8VGM5</accession>
<dbReference type="InterPro" id="IPR046848">
    <property type="entry name" value="E_motif"/>
</dbReference>
<dbReference type="InterPro" id="IPR046960">
    <property type="entry name" value="PPR_At4g14850-like_plant"/>
</dbReference>
<dbReference type="FunFam" id="1.25.40.10:FF:000488">
    <property type="entry name" value="Pentatricopeptide repeat-containing protein, mitochondrial"/>
    <property type="match status" value="1"/>
</dbReference>
<evidence type="ECO:0000256" key="4">
    <source>
        <dbReference type="PROSITE-ProRule" id="PRU00708"/>
    </source>
</evidence>
<evidence type="ECO:0000256" key="1">
    <source>
        <dbReference type="ARBA" id="ARBA00006643"/>
    </source>
</evidence>